<gene>
    <name evidence="1" type="ORF">E4V82_22105</name>
</gene>
<proteinExistence type="predicted"/>
<dbReference type="AlphaFoldDB" id="A0A5N7IV31"/>
<protein>
    <submittedName>
        <fullName evidence="1">Uncharacterized protein</fullName>
    </submittedName>
</protein>
<organism evidence="1 2">
    <name type="scientific">Clostridium estertheticum</name>
    <dbReference type="NCBI Taxonomy" id="238834"/>
    <lineage>
        <taxon>Bacteria</taxon>
        <taxon>Bacillati</taxon>
        <taxon>Bacillota</taxon>
        <taxon>Clostridia</taxon>
        <taxon>Eubacteriales</taxon>
        <taxon>Clostridiaceae</taxon>
        <taxon>Clostridium</taxon>
    </lineage>
</organism>
<reference evidence="1 2" key="1">
    <citation type="journal article" date="2019" name="Lett. Appl. Microbiol.">
        <title>A case of 'blown pack' spoilage of vacuum-packaged pork likely associated with Clostridium estertheticum in Canada.</title>
        <authorList>
            <person name="Zhang P."/>
            <person name="Ward P."/>
            <person name="McMullen L.M."/>
            <person name="Yang X."/>
        </authorList>
    </citation>
    <scope>NUCLEOTIDE SEQUENCE [LARGE SCALE GENOMIC DNA]</scope>
    <source>
        <strain evidence="1 2">MA19</strain>
    </source>
</reference>
<comment type="caution">
    <text evidence="1">The sequence shown here is derived from an EMBL/GenBank/DDBJ whole genome shotgun (WGS) entry which is preliminary data.</text>
</comment>
<dbReference type="Proteomes" id="UP000342249">
    <property type="component" value="Unassembled WGS sequence"/>
</dbReference>
<dbReference type="EMBL" id="SPSF01000055">
    <property type="protein sequence ID" value="MPQ64769.1"/>
    <property type="molecule type" value="Genomic_DNA"/>
</dbReference>
<name>A0A5N7IV31_9CLOT</name>
<evidence type="ECO:0000313" key="1">
    <source>
        <dbReference type="EMBL" id="MPQ64769.1"/>
    </source>
</evidence>
<evidence type="ECO:0000313" key="2">
    <source>
        <dbReference type="Proteomes" id="UP000342249"/>
    </source>
</evidence>
<sequence length="102" mass="11552">MEFIGIMAFIIAVSNMGLSDKFKKLKADVKKINTSIKGETKMSKILKALEGKRCTLSVISKGPVDCEVINVDDEWMEVKQILKKDQSKTMIIRIEKINDVVY</sequence>
<accession>A0A5N7IV31</accession>
<dbReference type="RefSeq" id="WP_152753917.1">
    <property type="nucleotide sequence ID" value="NZ_SPSE01000054.1"/>
</dbReference>